<feature type="domain" description="Acyl-CoA dehydrogenase/oxidase N-terminal" evidence="10">
    <location>
        <begin position="33"/>
        <end position="142"/>
    </location>
</feature>
<dbReference type="GO" id="GO:0033539">
    <property type="term" value="P:fatty acid beta-oxidation using acyl-CoA dehydrogenase"/>
    <property type="evidence" value="ECO:0007669"/>
    <property type="project" value="TreeGrafter"/>
</dbReference>
<dbReference type="AlphaFoldDB" id="A0A1X6XJV7"/>
<dbReference type="Gene3D" id="2.40.110.10">
    <property type="entry name" value="Butyryl-CoA Dehydrogenase, subunit A, domain 2"/>
    <property type="match status" value="1"/>
</dbReference>
<keyword evidence="6 7" id="KW-0560">Oxidoreductase</keyword>
<protein>
    <submittedName>
        <fullName evidence="11">Glutaryl-CoA dehydrogenase</fullName>
        <ecNumber evidence="11">1.3.8.6</ecNumber>
    </submittedName>
</protein>
<evidence type="ECO:0000256" key="5">
    <source>
        <dbReference type="ARBA" id="ARBA00022946"/>
    </source>
</evidence>
<dbReference type="GO" id="GO:0000062">
    <property type="term" value="F:fatty-acyl-CoA binding"/>
    <property type="evidence" value="ECO:0007669"/>
    <property type="project" value="TreeGrafter"/>
</dbReference>
<sequence>MIERKDAHMAVTKGKTQTPDQILQVDEIFEKEDLEWAGVVRSWLDEHVRDSIGDWYLDGTIPARELAEGLGELGVLGMHLEGYECAGSTATQYGLACRELEAVDSGLRSLVSVQGSLAMFSIHHWGSEEQKQEWLPRMAAGKAIGCFGLTEPDVGSDPAGMKTRATKDGSDWILNGAKMWITNSPVSDVMVVWAKTDEVNEKTGEKGVVRGFVVPSDTPGVETPEVQRKLSLRASITGEIVLDNVRLPESAMLPKASGLKGPLSALSEARYGIVFGVTGAARDSLEEALRYTDTRIQFDRPLSSFQISQQKLAKAFGQYSAITLTAAHIGRLKDSPAGVRPEQISLGKMVNVDTAMNIARDLRALFGGSGITSEYSPLRHAINLETVLTYEGTHEVHQLTLGRAMTGINAFAN</sequence>
<dbReference type="GO" id="GO:0004361">
    <property type="term" value="F:glutaryl-CoA dehydrogenase activity"/>
    <property type="evidence" value="ECO:0007669"/>
    <property type="project" value="UniProtKB-EC"/>
</dbReference>
<dbReference type="FunFam" id="2.40.110.10:FF:000002">
    <property type="entry name" value="Acyl-CoA dehydrogenase fadE12"/>
    <property type="match status" value="1"/>
</dbReference>
<keyword evidence="4 7" id="KW-0274">FAD</keyword>
<evidence type="ECO:0000259" key="10">
    <source>
        <dbReference type="Pfam" id="PF02771"/>
    </source>
</evidence>
<dbReference type="InterPro" id="IPR037069">
    <property type="entry name" value="AcylCoA_DH/ox_N_sf"/>
</dbReference>
<keyword evidence="5" id="KW-0809">Transit peptide</keyword>
<comment type="cofactor">
    <cofactor evidence="1 7">
        <name>FAD</name>
        <dbReference type="ChEBI" id="CHEBI:57692"/>
    </cofactor>
</comment>
<dbReference type="InterPro" id="IPR013786">
    <property type="entry name" value="AcylCoA_DH/ox_N"/>
</dbReference>
<accession>A0A1X6XJV7</accession>
<dbReference type="InterPro" id="IPR052033">
    <property type="entry name" value="Glutaryl-CoA_DH_mitochondrial"/>
</dbReference>
<name>A0A1X6XJV7_9MICO</name>
<evidence type="ECO:0000256" key="4">
    <source>
        <dbReference type="ARBA" id="ARBA00022827"/>
    </source>
</evidence>
<gene>
    <name evidence="11" type="ORF">FM105_11410</name>
</gene>
<dbReference type="Proteomes" id="UP000196581">
    <property type="component" value="Unassembled WGS sequence"/>
</dbReference>
<dbReference type="Gene3D" id="1.20.140.10">
    <property type="entry name" value="Butyryl-CoA Dehydrogenase, subunit A, domain 3"/>
    <property type="match status" value="1"/>
</dbReference>
<evidence type="ECO:0000313" key="12">
    <source>
        <dbReference type="Proteomes" id="UP000196581"/>
    </source>
</evidence>
<feature type="domain" description="Acyl-CoA dehydrogenase/oxidase C-terminal" evidence="8">
    <location>
        <begin position="258"/>
        <end position="405"/>
    </location>
</feature>
<evidence type="ECO:0000313" key="11">
    <source>
        <dbReference type="EMBL" id="SLM99594.1"/>
    </source>
</evidence>
<evidence type="ECO:0000256" key="1">
    <source>
        <dbReference type="ARBA" id="ARBA00001974"/>
    </source>
</evidence>
<dbReference type="PANTHER" id="PTHR42807">
    <property type="entry name" value="GLUTARYL-COA DEHYDROGENASE, MITOCHONDRIAL"/>
    <property type="match status" value="1"/>
</dbReference>
<dbReference type="InterPro" id="IPR009100">
    <property type="entry name" value="AcylCoA_DH/oxidase_NM_dom_sf"/>
</dbReference>
<evidence type="ECO:0000256" key="3">
    <source>
        <dbReference type="ARBA" id="ARBA00022630"/>
    </source>
</evidence>
<dbReference type="Pfam" id="PF00441">
    <property type="entry name" value="Acyl-CoA_dh_1"/>
    <property type="match status" value="1"/>
</dbReference>
<evidence type="ECO:0000256" key="2">
    <source>
        <dbReference type="ARBA" id="ARBA00009347"/>
    </source>
</evidence>
<evidence type="ECO:0000256" key="7">
    <source>
        <dbReference type="RuleBase" id="RU362125"/>
    </source>
</evidence>
<dbReference type="GO" id="GO:0046949">
    <property type="term" value="P:fatty-acyl-CoA biosynthetic process"/>
    <property type="evidence" value="ECO:0007669"/>
    <property type="project" value="TreeGrafter"/>
</dbReference>
<dbReference type="Pfam" id="PF02770">
    <property type="entry name" value="Acyl-CoA_dh_M"/>
    <property type="match status" value="1"/>
</dbReference>
<comment type="similarity">
    <text evidence="2 7">Belongs to the acyl-CoA dehydrogenase family.</text>
</comment>
<dbReference type="GO" id="GO:0050660">
    <property type="term" value="F:flavin adenine dinucleotide binding"/>
    <property type="evidence" value="ECO:0007669"/>
    <property type="project" value="InterPro"/>
</dbReference>
<dbReference type="EC" id="1.3.8.6" evidence="11"/>
<dbReference type="SUPFAM" id="SSF56645">
    <property type="entry name" value="Acyl-CoA dehydrogenase NM domain-like"/>
    <property type="match status" value="1"/>
</dbReference>
<proteinExistence type="inferred from homology"/>
<keyword evidence="12" id="KW-1185">Reference proteome</keyword>
<organism evidence="11 12">
    <name type="scientific">Brevibacterium yomogidense</name>
    <dbReference type="NCBI Taxonomy" id="946573"/>
    <lineage>
        <taxon>Bacteria</taxon>
        <taxon>Bacillati</taxon>
        <taxon>Actinomycetota</taxon>
        <taxon>Actinomycetes</taxon>
        <taxon>Micrococcales</taxon>
        <taxon>Brevibacteriaceae</taxon>
        <taxon>Brevibacterium</taxon>
    </lineage>
</organism>
<dbReference type="InterPro" id="IPR046373">
    <property type="entry name" value="Acyl-CoA_Oxase/DH_mid-dom_sf"/>
</dbReference>
<dbReference type="Pfam" id="PF02771">
    <property type="entry name" value="Acyl-CoA_dh_N"/>
    <property type="match status" value="1"/>
</dbReference>
<keyword evidence="3 7" id="KW-0285">Flavoprotein</keyword>
<evidence type="ECO:0000259" key="8">
    <source>
        <dbReference type="Pfam" id="PF00441"/>
    </source>
</evidence>
<feature type="domain" description="Acyl-CoA oxidase/dehydrogenase middle" evidence="9">
    <location>
        <begin position="146"/>
        <end position="245"/>
    </location>
</feature>
<dbReference type="PANTHER" id="PTHR42807:SF1">
    <property type="entry name" value="GLUTARYL-COA DEHYDROGENASE, MITOCHONDRIAL"/>
    <property type="match status" value="1"/>
</dbReference>
<dbReference type="InterPro" id="IPR009075">
    <property type="entry name" value="AcylCo_DH/oxidase_C"/>
</dbReference>
<dbReference type="InterPro" id="IPR006091">
    <property type="entry name" value="Acyl-CoA_Oxase/DH_mid-dom"/>
</dbReference>
<dbReference type="InterPro" id="IPR036250">
    <property type="entry name" value="AcylCo_DH-like_C"/>
</dbReference>
<dbReference type="Gene3D" id="1.10.540.10">
    <property type="entry name" value="Acyl-CoA dehydrogenase/oxidase, N-terminal domain"/>
    <property type="match status" value="1"/>
</dbReference>
<dbReference type="SUPFAM" id="SSF47203">
    <property type="entry name" value="Acyl-CoA dehydrogenase C-terminal domain-like"/>
    <property type="match status" value="1"/>
</dbReference>
<evidence type="ECO:0000259" key="9">
    <source>
        <dbReference type="Pfam" id="PF02770"/>
    </source>
</evidence>
<evidence type="ECO:0000256" key="6">
    <source>
        <dbReference type="ARBA" id="ARBA00023002"/>
    </source>
</evidence>
<dbReference type="EMBL" id="FWFF01000017">
    <property type="protein sequence ID" value="SLM99594.1"/>
    <property type="molecule type" value="Genomic_DNA"/>
</dbReference>
<reference evidence="12" key="1">
    <citation type="submission" date="2017-02" db="EMBL/GenBank/DDBJ databases">
        <authorList>
            <person name="Dridi B."/>
        </authorList>
    </citation>
    <scope>NUCLEOTIDE SEQUENCE [LARGE SCALE GENOMIC DNA]</scope>
    <source>
        <strain evidence="12">B Co 03.10</strain>
    </source>
</reference>